<evidence type="ECO:0000256" key="1">
    <source>
        <dbReference type="SAM" id="MobiDB-lite"/>
    </source>
</evidence>
<name>A0A7S1YPH1_9STRA</name>
<proteinExistence type="predicted"/>
<dbReference type="AlphaFoldDB" id="A0A7S1YPH1"/>
<dbReference type="EMBL" id="HBGN01002607">
    <property type="protein sequence ID" value="CAD9315346.1"/>
    <property type="molecule type" value="Transcribed_RNA"/>
</dbReference>
<evidence type="ECO:0000259" key="2">
    <source>
        <dbReference type="PROSITE" id="PS50275"/>
    </source>
</evidence>
<feature type="region of interest" description="Disordered" evidence="1">
    <location>
        <begin position="179"/>
        <end position="218"/>
    </location>
</feature>
<dbReference type="GO" id="GO:0005783">
    <property type="term" value="C:endoplasmic reticulum"/>
    <property type="evidence" value="ECO:0007669"/>
    <property type="project" value="TreeGrafter"/>
</dbReference>
<dbReference type="PANTHER" id="PTHR45662">
    <property type="entry name" value="PHOSPHATIDYLINOSITIDE PHOSPHATASE SAC1"/>
    <property type="match status" value="1"/>
</dbReference>
<accession>A0A7S1YPH1</accession>
<reference evidence="3" key="1">
    <citation type="submission" date="2021-01" db="EMBL/GenBank/DDBJ databases">
        <authorList>
            <person name="Corre E."/>
            <person name="Pelletier E."/>
            <person name="Niang G."/>
            <person name="Scheremetjew M."/>
            <person name="Finn R."/>
            <person name="Kale V."/>
            <person name="Holt S."/>
            <person name="Cochrane G."/>
            <person name="Meng A."/>
            <person name="Brown T."/>
            <person name="Cohen L."/>
        </authorList>
    </citation>
    <scope>NUCLEOTIDE SEQUENCE</scope>
    <source>
        <strain evidence="3">Pop2</strain>
    </source>
</reference>
<dbReference type="Pfam" id="PF02383">
    <property type="entry name" value="Syja_N"/>
    <property type="match status" value="1"/>
</dbReference>
<evidence type="ECO:0000313" key="3">
    <source>
        <dbReference type="EMBL" id="CAD9315346.1"/>
    </source>
</evidence>
<dbReference type="PROSITE" id="PS50275">
    <property type="entry name" value="SAC"/>
    <property type="match status" value="1"/>
</dbReference>
<feature type="compositionally biased region" description="Low complexity" evidence="1">
    <location>
        <begin position="209"/>
        <end position="218"/>
    </location>
</feature>
<protein>
    <recommendedName>
        <fullName evidence="2">SAC domain-containing protein</fullName>
    </recommendedName>
</protein>
<organism evidence="3">
    <name type="scientific">Ditylum brightwellii</name>
    <dbReference type="NCBI Taxonomy" id="49249"/>
    <lineage>
        <taxon>Eukaryota</taxon>
        <taxon>Sar</taxon>
        <taxon>Stramenopiles</taxon>
        <taxon>Ochrophyta</taxon>
        <taxon>Bacillariophyta</taxon>
        <taxon>Mediophyceae</taxon>
        <taxon>Lithodesmiophycidae</taxon>
        <taxon>Lithodesmiales</taxon>
        <taxon>Lithodesmiaceae</taxon>
        <taxon>Ditylum</taxon>
    </lineage>
</organism>
<gene>
    <name evidence="3" type="ORF">DBRI1063_LOCUS1753</name>
</gene>
<dbReference type="InterPro" id="IPR002013">
    <property type="entry name" value="SAC_dom"/>
</dbReference>
<sequence>MCYDEVLLSRRSKYRTGTRFTKRGCDDYGHVANYAETEQICFITKEQKDSTTTAKERAIVEVYSHVQTRGSIPIRWSSPADVKTYRPLVRIGVDPIAHARGLRNHLLEQLALYTTTTNMDEEEEENGDKEEKKKKKGTTTKLVFCNLVDKHGDQGRLGRAFDAVLDAVLDVYTTKRKKNHGSAKESLVEENDAIDNSATNSNNDDDDPSSSSSSSSSSLPLFHLFKKMTKEEIQHIWFDFHAECSGGKWDRLSILLKSVSSALDSQGYFSAVPRYNNHDDDEKQDWNILSLQNGVIRTNCMDCLDRTNVVQSVFGRYVLYRQLHERIGKRQRDLQHQQKSSREKRTLPLEHVIAYRQNPLVLPWIQGEVSHRLLWADNADIISRLYAGTNALKGDFTRTGKRTKRGALDDGMNSLQRYYLNNFIDAERQEGMDLLVGYSDFTTTAATSIFNDDDDDDNGTYNGSGASSLLEATRALLLRGTGGGGSSGRQGRSRLVKNEDKQLRRLDLRWLPGDLKDHVRSSAFLSPSLLGGEEDDVIPNISDSKENSGGNIDDKRFFSSGKWIGDDDTFEGTNSVEKDGGILSSFTRSTTALALEAIDRRAASDRPWWVLEEEGGIDVKSKQERNINRSKVSFSPLSSLSMEEEEENDISSPTKVGGNILLPTGPTGGQVLGSLFAVARAPVATATVVLCLLAPGLSATMRGENDKG</sequence>
<dbReference type="GO" id="GO:0046856">
    <property type="term" value="P:phosphatidylinositol dephosphorylation"/>
    <property type="evidence" value="ECO:0007669"/>
    <property type="project" value="TreeGrafter"/>
</dbReference>
<dbReference type="GO" id="GO:0043812">
    <property type="term" value="F:phosphatidylinositol-4-phosphate phosphatase activity"/>
    <property type="evidence" value="ECO:0007669"/>
    <property type="project" value="TreeGrafter"/>
</dbReference>
<dbReference type="PANTHER" id="PTHR45662:SF2">
    <property type="entry name" value="PHOSPHATIDYLINOSITOL-3-PHOSPHATASE SAC1"/>
    <property type="match status" value="1"/>
</dbReference>
<feature type="domain" description="SAC" evidence="2">
    <location>
        <begin position="7"/>
        <end position="388"/>
    </location>
</feature>